<evidence type="ECO:0000259" key="1">
    <source>
        <dbReference type="Pfam" id="PF02557"/>
    </source>
</evidence>
<dbReference type="GO" id="GO:0006508">
    <property type="term" value="P:proteolysis"/>
    <property type="evidence" value="ECO:0007669"/>
    <property type="project" value="InterPro"/>
</dbReference>
<dbReference type="PANTHER" id="PTHR34385:SF1">
    <property type="entry name" value="PEPTIDOGLYCAN L-ALANYL-D-GLUTAMATE ENDOPEPTIDASE CWLK"/>
    <property type="match status" value="1"/>
</dbReference>
<dbReference type="AlphaFoldDB" id="A0A4Y5YEH1"/>
<protein>
    <submittedName>
        <fullName evidence="2">M15 family metallopeptidase</fullName>
    </submittedName>
</protein>
<evidence type="ECO:0000313" key="2">
    <source>
        <dbReference type="EMBL" id="QDE31037.1"/>
    </source>
</evidence>
<dbReference type="InterPro" id="IPR009045">
    <property type="entry name" value="Zn_M74/Hedgehog-like"/>
</dbReference>
<dbReference type="InterPro" id="IPR003709">
    <property type="entry name" value="VanY-like_core_dom"/>
</dbReference>
<dbReference type="Gene3D" id="3.30.1380.10">
    <property type="match status" value="1"/>
</dbReference>
<dbReference type="KEGG" id="spol:FH971_08680"/>
<proteinExistence type="predicted"/>
<gene>
    <name evidence="2" type="ORF">FH971_08680</name>
</gene>
<dbReference type="PANTHER" id="PTHR34385">
    <property type="entry name" value="D-ALANYL-D-ALANINE CARBOXYPEPTIDASE"/>
    <property type="match status" value="1"/>
</dbReference>
<dbReference type="InterPro" id="IPR052179">
    <property type="entry name" value="DD-CPase-like"/>
</dbReference>
<organism evidence="2 3">
    <name type="scientific">Shewanella polaris</name>
    <dbReference type="NCBI Taxonomy" id="2588449"/>
    <lineage>
        <taxon>Bacteria</taxon>
        <taxon>Pseudomonadati</taxon>
        <taxon>Pseudomonadota</taxon>
        <taxon>Gammaproteobacteria</taxon>
        <taxon>Alteromonadales</taxon>
        <taxon>Shewanellaceae</taxon>
        <taxon>Shewanella</taxon>
    </lineage>
</organism>
<dbReference type="RefSeq" id="WP_140234026.1">
    <property type="nucleotide sequence ID" value="NZ_CP041036.1"/>
</dbReference>
<reference evidence="2 3" key="1">
    <citation type="submission" date="2019-06" db="EMBL/GenBank/DDBJ databases">
        <title>The genome of Shewanella sp. SM1901.</title>
        <authorList>
            <person name="Cha Q."/>
        </authorList>
    </citation>
    <scope>NUCLEOTIDE SEQUENCE [LARGE SCALE GENOMIC DNA]</scope>
    <source>
        <strain evidence="2 3">SM1901</strain>
    </source>
</reference>
<dbReference type="CDD" id="cd14847">
    <property type="entry name" value="DD-carboxypeptidase_like"/>
    <property type="match status" value="1"/>
</dbReference>
<name>A0A4Y5YEH1_9GAMM</name>
<dbReference type="EMBL" id="CP041036">
    <property type="protein sequence ID" value="QDE31037.1"/>
    <property type="molecule type" value="Genomic_DNA"/>
</dbReference>
<dbReference type="SUPFAM" id="SSF55166">
    <property type="entry name" value="Hedgehog/DD-peptidase"/>
    <property type="match status" value="1"/>
</dbReference>
<sequence>MQLNQQFNVDIPQLQRKLYGLDGQFMLSVGDFLLEKQTAAAFCTMQLAAAKAGLDLQLCSAYRPFDRQVHIWNAKAKGERTLLNNASQPIDFALLTNQQLIDAILIWSALPGASRHHWGTDIDVFDAKQINKQSLQLISAEYQPTGPCFALHQWLIQHANTYGFYFPYQAQQSGVSPEPWHLSYYPVADQYLSQFRTDELAKVLSVAEITLQSSLLERLTELVNHYVFFVAPSPAQCLRELT</sequence>
<feature type="domain" description="D-alanyl-D-alanine carboxypeptidase-like core" evidence="1">
    <location>
        <begin position="33"/>
        <end position="186"/>
    </location>
</feature>
<dbReference type="Proteomes" id="UP000319809">
    <property type="component" value="Chromosome"/>
</dbReference>
<keyword evidence="3" id="KW-1185">Reference proteome</keyword>
<accession>A0A4Y5YEH1</accession>
<dbReference type="Pfam" id="PF02557">
    <property type="entry name" value="VanY"/>
    <property type="match status" value="1"/>
</dbReference>
<evidence type="ECO:0000313" key="3">
    <source>
        <dbReference type="Proteomes" id="UP000319809"/>
    </source>
</evidence>
<dbReference type="GO" id="GO:0008233">
    <property type="term" value="F:peptidase activity"/>
    <property type="evidence" value="ECO:0007669"/>
    <property type="project" value="InterPro"/>
</dbReference>